<evidence type="ECO:0000259" key="2">
    <source>
        <dbReference type="Pfam" id="PF00582"/>
    </source>
</evidence>
<dbReference type="PRINTS" id="PR01438">
    <property type="entry name" value="UNVRSLSTRESS"/>
</dbReference>
<dbReference type="InterPro" id="IPR006015">
    <property type="entry name" value="Universal_stress_UspA"/>
</dbReference>
<evidence type="ECO:0000256" key="1">
    <source>
        <dbReference type="ARBA" id="ARBA00008791"/>
    </source>
</evidence>
<dbReference type="CDD" id="cd00293">
    <property type="entry name" value="USP-like"/>
    <property type="match status" value="1"/>
</dbReference>
<sequence length="149" mass="15763">MFDDVLIPTDGTDPANKAAHKGIDLAAAHGSRVHVISVVEPMSLGRFTAGAKPASAEQGEVVEELRAAAKAAIDSVTDMCKERGIEAVGTLRYGKPEEVILEYAEDEGIDAIVMGTHGRDGTKRLIVGSVTEKVVRRSSVPVVTVRPTE</sequence>
<dbReference type="OrthoDB" id="105697at2157"/>
<dbReference type="RefSeq" id="WP_089386047.1">
    <property type="nucleotide sequence ID" value="NZ_FZNQ01000039.1"/>
</dbReference>
<feature type="domain" description="UspA" evidence="2">
    <location>
        <begin position="1"/>
        <end position="146"/>
    </location>
</feature>
<dbReference type="EMBL" id="FZNQ01000039">
    <property type="protein sequence ID" value="SNR69074.1"/>
    <property type="molecule type" value="Genomic_DNA"/>
</dbReference>
<dbReference type="InterPro" id="IPR006016">
    <property type="entry name" value="UspA"/>
</dbReference>
<evidence type="ECO:0000313" key="3">
    <source>
        <dbReference type="EMBL" id="SNR69074.1"/>
    </source>
</evidence>
<keyword evidence="4" id="KW-1185">Reference proteome</keyword>
<organism evidence="3 4">
    <name type="scientific">Halorubrum vacuolatum</name>
    <name type="common">Natronobacterium vacuolatum</name>
    <dbReference type="NCBI Taxonomy" id="63740"/>
    <lineage>
        <taxon>Archaea</taxon>
        <taxon>Methanobacteriati</taxon>
        <taxon>Methanobacteriota</taxon>
        <taxon>Stenosarchaea group</taxon>
        <taxon>Halobacteria</taxon>
        <taxon>Halobacteriales</taxon>
        <taxon>Haloferacaceae</taxon>
        <taxon>Halorubrum</taxon>
    </lineage>
</organism>
<evidence type="ECO:0000313" key="4">
    <source>
        <dbReference type="Proteomes" id="UP000198397"/>
    </source>
</evidence>
<dbReference type="InterPro" id="IPR014729">
    <property type="entry name" value="Rossmann-like_a/b/a_fold"/>
</dbReference>
<dbReference type="Pfam" id="PF00582">
    <property type="entry name" value="Usp"/>
    <property type="match status" value="1"/>
</dbReference>
<dbReference type="PANTHER" id="PTHR46268">
    <property type="entry name" value="STRESS RESPONSE PROTEIN NHAX"/>
    <property type="match status" value="1"/>
</dbReference>
<proteinExistence type="inferred from homology"/>
<dbReference type="Gene3D" id="3.40.50.620">
    <property type="entry name" value="HUPs"/>
    <property type="match status" value="1"/>
</dbReference>
<name>A0A238YEQ7_HALVU</name>
<gene>
    <name evidence="3" type="ORF">SAMN06264855_1398</name>
</gene>
<dbReference type="Proteomes" id="UP000198397">
    <property type="component" value="Unassembled WGS sequence"/>
</dbReference>
<dbReference type="SUPFAM" id="SSF52402">
    <property type="entry name" value="Adenine nucleotide alpha hydrolases-like"/>
    <property type="match status" value="1"/>
</dbReference>
<dbReference type="PANTHER" id="PTHR46268:SF6">
    <property type="entry name" value="UNIVERSAL STRESS PROTEIN UP12"/>
    <property type="match status" value="1"/>
</dbReference>
<reference evidence="3 4" key="1">
    <citation type="submission" date="2017-06" db="EMBL/GenBank/DDBJ databases">
        <authorList>
            <person name="Kim H.J."/>
            <person name="Triplett B.A."/>
        </authorList>
    </citation>
    <scope>NUCLEOTIDE SEQUENCE [LARGE SCALE GENOMIC DNA]</scope>
    <source>
        <strain evidence="3 4">DSM 8800</strain>
    </source>
</reference>
<dbReference type="AlphaFoldDB" id="A0A238YEQ7"/>
<comment type="similarity">
    <text evidence="1">Belongs to the universal stress protein A family.</text>
</comment>
<accession>A0A238YEQ7</accession>
<protein>
    <submittedName>
        <fullName evidence="3">Nucleotide-binding universal stress protein, UspA family</fullName>
    </submittedName>
</protein>